<name>A0AAU0UML5_9FIRM</name>
<organism evidence="1 2">
    <name type="scientific">Metallumcola ferriviriculae</name>
    <dbReference type="NCBI Taxonomy" id="3039180"/>
    <lineage>
        <taxon>Bacteria</taxon>
        <taxon>Bacillati</taxon>
        <taxon>Bacillota</taxon>
        <taxon>Clostridia</taxon>
        <taxon>Neomoorellales</taxon>
        <taxon>Desulfitibacteraceae</taxon>
        <taxon>Metallumcola</taxon>
    </lineage>
</organism>
<reference evidence="1 2" key="1">
    <citation type="submission" date="2023-04" db="EMBL/GenBank/DDBJ databases">
        <authorList>
            <person name="Hsu D."/>
        </authorList>
    </citation>
    <scope>NUCLEOTIDE SEQUENCE [LARGE SCALE GENOMIC DNA]</scope>
    <source>
        <strain evidence="1 2">MK1</strain>
    </source>
</reference>
<protein>
    <submittedName>
        <fullName evidence="1">Uncharacterized protein</fullName>
    </submittedName>
</protein>
<proteinExistence type="predicted"/>
<dbReference type="RefSeq" id="WP_366924254.1">
    <property type="nucleotide sequence ID" value="NZ_CP121694.1"/>
</dbReference>
<accession>A0AAU0UML5</accession>
<dbReference type="KEGG" id="dbc:MFMK1_001218"/>
<evidence type="ECO:0000313" key="2">
    <source>
        <dbReference type="Proteomes" id="UP001329915"/>
    </source>
</evidence>
<keyword evidence="2" id="KW-1185">Reference proteome</keyword>
<dbReference type="EMBL" id="CP121694">
    <property type="protein sequence ID" value="WRO21410.1"/>
    <property type="molecule type" value="Genomic_DNA"/>
</dbReference>
<gene>
    <name evidence="1" type="ORF">MFMK1_001218</name>
</gene>
<evidence type="ECO:0000313" key="1">
    <source>
        <dbReference type="EMBL" id="WRO21410.1"/>
    </source>
</evidence>
<sequence length="46" mass="5193">MLHVEVVDFHGCIKCLVSGEFIFADPIYLEEVVQLFDHAEIDRAGS</sequence>
<dbReference type="Proteomes" id="UP001329915">
    <property type="component" value="Chromosome"/>
</dbReference>
<dbReference type="AlphaFoldDB" id="A0AAU0UML5"/>